<dbReference type="PANTHER" id="PTHR23065:SF54">
    <property type="entry name" value="SUPPRESSOR OF YEAST PROFILIN DELETION"/>
    <property type="match status" value="1"/>
</dbReference>
<evidence type="ECO:0000259" key="3">
    <source>
        <dbReference type="PROSITE" id="PS51072"/>
    </source>
</evidence>
<accession>A0A8H7ULK2</accession>
<dbReference type="PANTHER" id="PTHR23065">
    <property type="entry name" value="PROLINE-SERINE-THREONINE PHOSPHATASE INTERACTING PROTEIN 1"/>
    <property type="match status" value="1"/>
</dbReference>
<dbReference type="InterPro" id="IPR001060">
    <property type="entry name" value="FCH_dom"/>
</dbReference>
<dbReference type="AlphaFoldDB" id="A0A8H7ULK2"/>
<proteinExistence type="predicted"/>
<organism evidence="4 5">
    <name type="scientific">Mortierella isabellina</name>
    <name type="common">Filamentous fungus</name>
    <name type="synonym">Umbelopsis isabellina</name>
    <dbReference type="NCBI Taxonomy" id="91625"/>
    <lineage>
        <taxon>Eukaryota</taxon>
        <taxon>Fungi</taxon>
        <taxon>Fungi incertae sedis</taxon>
        <taxon>Mucoromycota</taxon>
        <taxon>Mucoromycotina</taxon>
        <taxon>Umbelopsidomycetes</taxon>
        <taxon>Umbelopsidales</taxon>
        <taxon>Umbelopsidaceae</taxon>
        <taxon>Umbelopsis</taxon>
    </lineage>
</organism>
<dbReference type="Pfam" id="PF00611">
    <property type="entry name" value="FCH"/>
    <property type="match status" value="1"/>
</dbReference>
<comment type="caution">
    <text evidence="4">The sequence shown here is derived from an EMBL/GenBank/DDBJ whole genome shotgun (WGS) entry which is preliminary data.</text>
</comment>
<dbReference type="Pfam" id="PF10291">
    <property type="entry name" value="muHD"/>
    <property type="match status" value="1"/>
</dbReference>
<dbReference type="GO" id="GO:0030139">
    <property type="term" value="C:endocytic vesicle"/>
    <property type="evidence" value="ECO:0007669"/>
    <property type="project" value="TreeGrafter"/>
</dbReference>
<dbReference type="GO" id="GO:0032185">
    <property type="term" value="P:septin cytoskeleton organization"/>
    <property type="evidence" value="ECO:0007669"/>
    <property type="project" value="TreeGrafter"/>
</dbReference>
<evidence type="ECO:0000313" key="4">
    <source>
        <dbReference type="EMBL" id="KAG2186247.1"/>
    </source>
</evidence>
<evidence type="ECO:0000313" key="5">
    <source>
        <dbReference type="Proteomes" id="UP000654370"/>
    </source>
</evidence>
<dbReference type="Proteomes" id="UP000654370">
    <property type="component" value="Unassembled WGS sequence"/>
</dbReference>
<evidence type="ECO:0000256" key="2">
    <source>
        <dbReference type="SAM" id="MobiDB-lite"/>
    </source>
</evidence>
<keyword evidence="5" id="KW-1185">Reference proteome</keyword>
<dbReference type="InterPro" id="IPR028565">
    <property type="entry name" value="MHD"/>
</dbReference>
<dbReference type="SMART" id="SM00055">
    <property type="entry name" value="FCH"/>
    <property type="match status" value="1"/>
</dbReference>
<reference evidence="4" key="1">
    <citation type="submission" date="2020-12" db="EMBL/GenBank/DDBJ databases">
        <title>Metabolic potential, ecology and presence of endohyphal bacteria is reflected in genomic diversity of Mucoromycotina.</title>
        <authorList>
            <person name="Muszewska A."/>
            <person name="Okrasinska A."/>
            <person name="Steczkiewicz K."/>
            <person name="Drgas O."/>
            <person name="Orlowska M."/>
            <person name="Perlinska-Lenart U."/>
            <person name="Aleksandrzak-Piekarczyk T."/>
            <person name="Szatraj K."/>
            <person name="Zielenkiewicz U."/>
            <person name="Pilsyk S."/>
            <person name="Malc E."/>
            <person name="Mieczkowski P."/>
            <person name="Kruszewska J.S."/>
            <person name="Biernat P."/>
            <person name="Pawlowska J."/>
        </authorList>
    </citation>
    <scope>NUCLEOTIDE SEQUENCE</scope>
    <source>
        <strain evidence="4">WA0000067209</strain>
    </source>
</reference>
<dbReference type="OrthoDB" id="27823at2759"/>
<feature type="compositionally biased region" description="Polar residues" evidence="2">
    <location>
        <begin position="242"/>
        <end position="264"/>
    </location>
</feature>
<feature type="region of interest" description="Disordered" evidence="2">
    <location>
        <begin position="227"/>
        <end position="279"/>
    </location>
</feature>
<dbReference type="GO" id="GO:0005886">
    <property type="term" value="C:plasma membrane"/>
    <property type="evidence" value="ECO:0007669"/>
    <property type="project" value="TreeGrafter"/>
</dbReference>
<evidence type="ECO:0000256" key="1">
    <source>
        <dbReference type="ARBA" id="ARBA00022583"/>
    </source>
</evidence>
<name>A0A8H7ULK2_MORIS</name>
<dbReference type="InterPro" id="IPR027267">
    <property type="entry name" value="AH/BAR_dom_sf"/>
</dbReference>
<feature type="region of interest" description="Disordered" evidence="2">
    <location>
        <begin position="422"/>
        <end position="514"/>
    </location>
</feature>
<dbReference type="Gene3D" id="1.20.1270.60">
    <property type="entry name" value="Arfaptin homology (AH) domain/BAR domain"/>
    <property type="match status" value="1"/>
</dbReference>
<gene>
    <name evidence="4" type="ORF">INT43_002685</name>
</gene>
<sequence length="774" mass="85494">MQSVNDNGSIKNQTYVRAFLTETPEVGLDILQSRFSNAQKLDTELAEYFKERAQIEDQYAKSLVKATKKLFMSDPTILGHLAPVWTKLQGELTEVSNIHGAMSHSILNEIEAELRTAPQRYQKSNQGKKAIDRGGSILFKRGASSKSLNQDVDPSWFMKGPDILAEVETDDRQRLQRLSNLIQKFEEIQAEHLRQRISMADTTLSTCLSYVPDDEIKDFARTHSKNLKVGQPAAPSPAGENAPSSSPRQGSQVFDDVTPTSSTPVAPRPVSTLSSSRRASSRDSKLFSAFSIRRKPKGERLDDNPNFYPQMEYASADAQAYSQPSRQYDSGLKNTQGITKSERSTEIGNNTVPKVDEQGYSIPPANRSLIPGSIGEEVANDGFFDDENQRITNHKYHVDIKQNAVQEEKEEDKVTMQRMASILKEKNSPSPRRPRGRRDPARNSTLNERLPTDSSLNVNPSHGLTRDASVSTLDSNSYNPFTSSANEAHHTPRTLTPSSSVSVSPTMGSMELPSIATPLPTVEESSTPSLSAYIIETVNARLKGGEADQKHISGEIALQYSGPVSSADMLVFKLDKNDRIESLYPNNHLLQAISEEDGTFGIGKDELARLKGRSVVCFKYKLKGQDITNREILPLSVIPAWRVEETCTKLIVKYKANAAMTTKNMAIWVRPTSKGVTSVQSTPQGAWNPERHVLSWDSETLKMDGSLGQLLAMFNTSVGSAPQPMVALTFNAEGATASNISFDTSQRMLNSNQQYIQIQVIHKTLRSGRVIAGP</sequence>
<feature type="domain" description="MHD" evidence="3">
    <location>
        <begin position="527"/>
        <end position="773"/>
    </location>
</feature>
<dbReference type="SUPFAM" id="SSF103657">
    <property type="entry name" value="BAR/IMD domain-like"/>
    <property type="match status" value="1"/>
</dbReference>
<dbReference type="InterPro" id="IPR018808">
    <property type="entry name" value="Muniscin_C"/>
</dbReference>
<feature type="compositionally biased region" description="Polar residues" evidence="2">
    <location>
        <begin position="443"/>
        <end position="486"/>
    </location>
</feature>
<dbReference type="PROSITE" id="PS51072">
    <property type="entry name" value="MHD"/>
    <property type="match status" value="1"/>
</dbReference>
<keyword evidence="1" id="KW-0254">Endocytosis</keyword>
<dbReference type="EMBL" id="JAEPQZ010000001">
    <property type="protein sequence ID" value="KAG2186247.1"/>
    <property type="molecule type" value="Genomic_DNA"/>
</dbReference>
<dbReference type="GO" id="GO:0006897">
    <property type="term" value="P:endocytosis"/>
    <property type="evidence" value="ECO:0007669"/>
    <property type="project" value="UniProtKB-KW"/>
</dbReference>
<protein>
    <recommendedName>
        <fullName evidence="3">MHD domain-containing protein</fullName>
    </recommendedName>
</protein>
<dbReference type="GO" id="GO:0032153">
    <property type="term" value="C:cell division site"/>
    <property type="evidence" value="ECO:0007669"/>
    <property type="project" value="TreeGrafter"/>
</dbReference>
<feature type="compositionally biased region" description="Low complexity" evidence="2">
    <location>
        <begin position="496"/>
        <end position="506"/>
    </location>
</feature>